<dbReference type="PANTHER" id="PTHR20836:SF7">
    <property type="entry name" value="4-HYDROXY-TETRAHYDRODIPICOLINATE REDUCTASE"/>
    <property type="match status" value="1"/>
</dbReference>
<dbReference type="InterPro" id="IPR022663">
    <property type="entry name" value="DapB_C"/>
</dbReference>
<dbReference type="GO" id="GO:0009089">
    <property type="term" value="P:lysine biosynthetic process via diaminopimelate"/>
    <property type="evidence" value="ECO:0007669"/>
    <property type="project" value="UniProtKB-UniRule"/>
</dbReference>
<comment type="caution">
    <text evidence="9">Lacks conserved residue(s) required for the propagation of feature annotation.</text>
</comment>
<evidence type="ECO:0000256" key="1">
    <source>
        <dbReference type="ARBA" id="ARBA00006642"/>
    </source>
</evidence>
<feature type="binding site" evidence="9">
    <location>
        <position position="140"/>
    </location>
    <ligand>
        <name>(S)-2,3,4,5-tetrahydrodipicolinate</name>
        <dbReference type="ChEBI" id="CHEBI:16845"/>
    </ligand>
</feature>
<comment type="subcellular location">
    <subcellularLocation>
        <location evidence="9">Cytoplasm</location>
    </subcellularLocation>
</comment>
<dbReference type="SUPFAM" id="SSF51735">
    <property type="entry name" value="NAD(P)-binding Rossmann-fold domains"/>
    <property type="match status" value="1"/>
</dbReference>
<evidence type="ECO:0000256" key="6">
    <source>
        <dbReference type="ARBA" id="ARBA00023002"/>
    </source>
</evidence>
<comment type="similarity">
    <text evidence="1 9">Belongs to the DapB family.</text>
</comment>
<dbReference type="PANTHER" id="PTHR20836">
    <property type="entry name" value="DIHYDRODIPICOLINATE REDUCTASE"/>
    <property type="match status" value="1"/>
</dbReference>
<evidence type="ECO:0000313" key="14">
    <source>
        <dbReference type="Proteomes" id="UP000824044"/>
    </source>
</evidence>
<feature type="binding site" evidence="9">
    <location>
        <begin position="149"/>
        <end position="150"/>
    </location>
    <ligand>
        <name>(S)-2,3,4,5-tetrahydrodipicolinate</name>
        <dbReference type="ChEBI" id="CHEBI:16845"/>
    </ligand>
</feature>
<dbReference type="GO" id="GO:0051287">
    <property type="term" value="F:NAD binding"/>
    <property type="evidence" value="ECO:0007669"/>
    <property type="project" value="UniProtKB-UniRule"/>
</dbReference>
<keyword evidence="4 9" id="KW-0521">NADP</keyword>
<dbReference type="NCBIfam" id="TIGR00036">
    <property type="entry name" value="dapB"/>
    <property type="match status" value="1"/>
</dbReference>
<evidence type="ECO:0000256" key="10">
    <source>
        <dbReference type="NCBIfam" id="TIGR00036"/>
    </source>
</evidence>
<sequence>MKIILCGACGRMGKNVTEAAAERGTTIVAGVDIVDASLPYPLYHSLAEVKEQADVVVDFSSAAGLEEHLGDCLANNLPIVLAATGFTQDDLTKIDEAAKVIPVFKTGNFSLGINLLQMLAKKAAQVLGDDFDVEIVERHHHTKKDAPSGTALMLAASVNEGLGGGKENVYGRHGMVGERKKSEIGIHAVRGGTIVGEHEVMFAGEDEIVTLSHSARSRKVFAVGALRAAQWLIGQPAGLYDMNDLLAQFAD</sequence>
<feature type="domain" description="Dihydrodipicolinate reductase N-terminal" evidence="11">
    <location>
        <begin position="1"/>
        <end position="109"/>
    </location>
</feature>
<evidence type="ECO:0000259" key="11">
    <source>
        <dbReference type="Pfam" id="PF01113"/>
    </source>
</evidence>
<reference evidence="13" key="2">
    <citation type="submission" date="2021-04" db="EMBL/GenBank/DDBJ databases">
        <authorList>
            <person name="Gilroy R."/>
        </authorList>
    </citation>
    <scope>NUCLEOTIDE SEQUENCE</scope>
    <source>
        <strain evidence="13">CHK33-5263</strain>
    </source>
</reference>
<dbReference type="CDD" id="cd02274">
    <property type="entry name" value="DHDPR_N"/>
    <property type="match status" value="1"/>
</dbReference>
<keyword evidence="8 9" id="KW-0457">Lysine biosynthesis</keyword>
<evidence type="ECO:0000259" key="12">
    <source>
        <dbReference type="Pfam" id="PF05173"/>
    </source>
</evidence>
<comment type="caution">
    <text evidence="13">The sequence shown here is derived from an EMBL/GenBank/DDBJ whole genome shotgun (WGS) entry which is preliminary data.</text>
</comment>
<dbReference type="Gene3D" id="3.40.50.720">
    <property type="entry name" value="NAD(P)-binding Rossmann-like Domain"/>
    <property type="match status" value="1"/>
</dbReference>
<feature type="binding site" evidence="9">
    <location>
        <begin position="82"/>
        <end position="84"/>
    </location>
    <ligand>
        <name>NAD(+)</name>
        <dbReference type="ChEBI" id="CHEBI:57540"/>
    </ligand>
</feature>
<dbReference type="PROSITE" id="PS01298">
    <property type="entry name" value="DAPB"/>
    <property type="match status" value="1"/>
</dbReference>
<dbReference type="EC" id="1.17.1.8" evidence="9 10"/>
<dbReference type="HAMAP" id="MF_00102">
    <property type="entry name" value="DapB"/>
    <property type="match status" value="1"/>
</dbReference>
<feature type="binding site" evidence="9">
    <location>
        <begin position="106"/>
        <end position="109"/>
    </location>
    <ligand>
        <name>NAD(+)</name>
        <dbReference type="ChEBI" id="CHEBI:57540"/>
    </ligand>
</feature>
<dbReference type="GO" id="GO:0008839">
    <property type="term" value="F:4-hydroxy-tetrahydrodipicolinate reductase"/>
    <property type="evidence" value="ECO:0007669"/>
    <property type="project" value="UniProtKB-UniRule"/>
</dbReference>
<keyword evidence="7 9" id="KW-0520">NAD</keyword>
<feature type="binding site" evidence="9">
    <location>
        <position position="32"/>
    </location>
    <ligand>
        <name>NAD(+)</name>
        <dbReference type="ChEBI" id="CHEBI:57540"/>
    </ligand>
</feature>
<dbReference type="EMBL" id="DXBS01000102">
    <property type="protein sequence ID" value="HIZ24853.1"/>
    <property type="molecule type" value="Genomic_DNA"/>
</dbReference>
<feature type="active site" description="Proton donor" evidence="9">
    <location>
        <position position="143"/>
    </location>
</feature>
<comment type="catalytic activity">
    <reaction evidence="9">
        <text>(S)-2,3,4,5-tetrahydrodipicolinate + NAD(+) + H2O = (2S,4S)-4-hydroxy-2,3,4,5-tetrahydrodipicolinate + NADH + H(+)</text>
        <dbReference type="Rhea" id="RHEA:35323"/>
        <dbReference type="ChEBI" id="CHEBI:15377"/>
        <dbReference type="ChEBI" id="CHEBI:15378"/>
        <dbReference type="ChEBI" id="CHEBI:16845"/>
        <dbReference type="ChEBI" id="CHEBI:57540"/>
        <dbReference type="ChEBI" id="CHEBI:57945"/>
        <dbReference type="ChEBI" id="CHEBI:67139"/>
        <dbReference type="EC" id="1.17.1.8"/>
    </reaction>
</comment>
<feature type="binding site" evidence="9">
    <location>
        <begin position="7"/>
        <end position="12"/>
    </location>
    <ligand>
        <name>NAD(+)</name>
        <dbReference type="ChEBI" id="CHEBI:57540"/>
    </ligand>
</feature>
<keyword evidence="2 9" id="KW-0963">Cytoplasm</keyword>
<organism evidence="13 14">
    <name type="scientific">Candidatus Gallimonas intestinigallinarum</name>
    <dbReference type="NCBI Taxonomy" id="2838604"/>
    <lineage>
        <taxon>Bacteria</taxon>
        <taxon>Bacillati</taxon>
        <taxon>Bacillota</taxon>
        <taxon>Clostridia</taxon>
        <taxon>Candidatus Gallimonas</taxon>
    </lineage>
</organism>
<accession>A0A9D2IVC8</accession>
<dbReference type="Gene3D" id="3.30.360.10">
    <property type="entry name" value="Dihydrodipicolinate Reductase, domain 2"/>
    <property type="match status" value="1"/>
</dbReference>
<evidence type="ECO:0000256" key="9">
    <source>
        <dbReference type="HAMAP-Rule" id="MF_00102"/>
    </source>
</evidence>
<dbReference type="Pfam" id="PF01113">
    <property type="entry name" value="DapB_N"/>
    <property type="match status" value="1"/>
</dbReference>
<comment type="subunit">
    <text evidence="9">Homotetramer.</text>
</comment>
<dbReference type="GO" id="GO:0005829">
    <property type="term" value="C:cytosol"/>
    <property type="evidence" value="ECO:0007669"/>
    <property type="project" value="TreeGrafter"/>
</dbReference>
<comment type="caution">
    <text evidence="9">Was originally thought to be a dihydrodipicolinate reductase (DHDPR), catalyzing the conversion of dihydrodipicolinate to tetrahydrodipicolinate. However, it was shown in E.coli that the substrate of the enzymatic reaction is not dihydrodipicolinate (DHDP) but in fact (2S,4S)-4-hydroxy-2,3,4,5-tetrahydrodipicolinic acid (HTPA), the product released by the DapA-catalyzed reaction.</text>
</comment>
<protein>
    <recommendedName>
        <fullName evidence="9 10">4-hydroxy-tetrahydrodipicolinate reductase</fullName>
        <shortName evidence="9">HTPA reductase</shortName>
        <ecNumber evidence="9 10">1.17.1.8</ecNumber>
    </recommendedName>
</protein>
<dbReference type="Pfam" id="PF05173">
    <property type="entry name" value="DapB_C"/>
    <property type="match status" value="1"/>
</dbReference>
<feature type="active site" description="Proton donor/acceptor" evidence="9">
    <location>
        <position position="139"/>
    </location>
</feature>
<evidence type="ECO:0000313" key="13">
    <source>
        <dbReference type="EMBL" id="HIZ24853.1"/>
    </source>
</evidence>
<dbReference type="InterPro" id="IPR000846">
    <property type="entry name" value="DapB_N"/>
</dbReference>
<evidence type="ECO:0000256" key="5">
    <source>
        <dbReference type="ARBA" id="ARBA00022915"/>
    </source>
</evidence>
<dbReference type="SUPFAM" id="SSF55347">
    <property type="entry name" value="Glyceraldehyde-3-phosphate dehydrogenase-like, C-terminal domain"/>
    <property type="match status" value="1"/>
</dbReference>
<evidence type="ECO:0000256" key="4">
    <source>
        <dbReference type="ARBA" id="ARBA00022857"/>
    </source>
</evidence>
<evidence type="ECO:0000256" key="3">
    <source>
        <dbReference type="ARBA" id="ARBA00022605"/>
    </source>
</evidence>
<dbReference type="InterPro" id="IPR036291">
    <property type="entry name" value="NAD(P)-bd_dom_sf"/>
</dbReference>
<keyword evidence="6 9" id="KW-0560">Oxidoreductase</keyword>
<dbReference type="InterPro" id="IPR023940">
    <property type="entry name" value="DHDPR_bac"/>
</dbReference>
<keyword evidence="3 9" id="KW-0028">Amino-acid biosynthesis</keyword>
<dbReference type="FunFam" id="3.30.360.10:FF:000004">
    <property type="entry name" value="4-hydroxy-tetrahydrodipicolinate reductase"/>
    <property type="match status" value="1"/>
</dbReference>
<dbReference type="GO" id="GO:0019877">
    <property type="term" value="P:diaminopimelate biosynthetic process"/>
    <property type="evidence" value="ECO:0007669"/>
    <property type="project" value="UniProtKB-UniRule"/>
</dbReference>
<comment type="pathway">
    <text evidence="9">Amino-acid biosynthesis; L-lysine biosynthesis via DAP pathway; (S)-tetrahydrodipicolinate from L-aspartate: step 4/4.</text>
</comment>
<reference evidence="13" key="1">
    <citation type="journal article" date="2021" name="PeerJ">
        <title>Extensive microbial diversity within the chicken gut microbiome revealed by metagenomics and culture.</title>
        <authorList>
            <person name="Gilroy R."/>
            <person name="Ravi A."/>
            <person name="Getino M."/>
            <person name="Pursley I."/>
            <person name="Horton D.L."/>
            <person name="Alikhan N.F."/>
            <person name="Baker D."/>
            <person name="Gharbi K."/>
            <person name="Hall N."/>
            <person name="Watson M."/>
            <person name="Adriaenssens E.M."/>
            <person name="Foster-Nyarko E."/>
            <person name="Jarju S."/>
            <person name="Secka A."/>
            <person name="Antonio M."/>
            <person name="Oren A."/>
            <person name="Chaudhuri R.R."/>
            <person name="La Ragione R."/>
            <person name="Hildebrand F."/>
            <person name="Pallen M.J."/>
        </authorList>
    </citation>
    <scope>NUCLEOTIDE SEQUENCE</scope>
    <source>
        <strain evidence="13">CHK33-5263</strain>
    </source>
</reference>
<evidence type="ECO:0000256" key="7">
    <source>
        <dbReference type="ARBA" id="ARBA00023027"/>
    </source>
</evidence>
<dbReference type="AlphaFoldDB" id="A0A9D2IVC8"/>
<dbReference type="Proteomes" id="UP000824044">
    <property type="component" value="Unassembled WGS sequence"/>
</dbReference>
<dbReference type="GO" id="GO:0016726">
    <property type="term" value="F:oxidoreductase activity, acting on CH or CH2 groups, NAD or NADP as acceptor"/>
    <property type="evidence" value="ECO:0007669"/>
    <property type="project" value="UniProtKB-UniRule"/>
</dbReference>
<comment type="catalytic activity">
    <reaction evidence="9">
        <text>(S)-2,3,4,5-tetrahydrodipicolinate + NADP(+) + H2O = (2S,4S)-4-hydroxy-2,3,4,5-tetrahydrodipicolinate + NADPH + H(+)</text>
        <dbReference type="Rhea" id="RHEA:35331"/>
        <dbReference type="ChEBI" id="CHEBI:15377"/>
        <dbReference type="ChEBI" id="CHEBI:15378"/>
        <dbReference type="ChEBI" id="CHEBI:16845"/>
        <dbReference type="ChEBI" id="CHEBI:57783"/>
        <dbReference type="ChEBI" id="CHEBI:58349"/>
        <dbReference type="ChEBI" id="CHEBI:67139"/>
        <dbReference type="EC" id="1.17.1.8"/>
    </reaction>
</comment>
<evidence type="ECO:0000256" key="2">
    <source>
        <dbReference type="ARBA" id="ARBA00022490"/>
    </source>
</evidence>
<feature type="domain" description="Dihydrodipicolinate reductase C-terminal" evidence="12">
    <location>
        <begin position="112"/>
        <end position="246"/>
    </location>
</feature>
<dbReference type="InterPro" id="IPR022664">
    <property type="entry name" value="DapB_N_CS"/>
</dbReference>
<keyword evidence="5 9" id="KW-0220">Diaminopimelate biosynthesis</keyword>
<dbReference type="PIRSF" id="PIRSF000161">
    <property type="entry name" value="DHPR"/>
    <property type="match status" value="1"/>
</dbReference>
<comment type="function">
    <text evidence="9">Catalyzes the conversion of 4-hydroxy-tetrahydrodipicolinate (HTPA) to tetrahydrodipicolinate.</text>
</comment>
<name>A0A9D2IVC8_9FIRM</name>
<dbReference type="GO" id="GO:0050661">
    <property type="term" value="F:NADP binding"/>
    <property type="evidence" value="ECO:0007669"/>
    <property type="project" value="UniProtKB-UniRule"/>
</dbReference>
<proteinExistence type="inferred from homology"/>
<gene>
    <name evidence="9 13" type="primary">dapB</name>
    <name evidence="13" type="ORF">H9812_05240</name>
</gene>
<evidence type="ECO:0000256" key="8">
    <source>
        <dbReference type="ARBA" id="ARBA00023154"/>
    </source>
</evidence>